<proteinExistence type="predicted"/>
<evidence type="ECO:0000256" key="4">
    <source>
        <dbReference type="ARBA" id="ARBA00022692"/>
    </source>
</evidence>
<evidence type="ECO:0000256" key="5">
    <source>
        <dbReference type="ARBA" id="ARBA00022989"/>
    </source>
</evidence>
<evidence type="ECO:0000256" key="2">
    <source>
        <dbReference type="ARBA" id="ARBA00004141"/>
    </source>
</evidence>
<dbReference type="AlphaFoldDB" id="A0A7R8WV88"/>
<dbReference type="GO" id="GO:0008137">
    <property type="term" value="F:NADH dehydrogenase (ubiquinone) activity"/>
    <property type="evidence" value="ECO:0007669"/>
    <property type="project" value="UniProtKB-EC"/>
</dbReference>
<dbReference type="Pfam" id="PF00361">
    <property type="entry name" value="Proton_antipo_M"/>
    <property type="match status" value="1"/>
</dbReference>
<evidence type="ECO:0000256" key="6">
    <source>
        <dbReference type="ARBA" id="ARBA00023136"/>
    </source>
</evidence>
<dbReference type="OrthoDB" id="4092844at2759"/>
<keyword evidence="4" id="KW-0812">Transmembrane</keyword>
<reference evidence="9" key="1">
    <citation type="submission" date="2020-11" db="EMBL/GenBank/DDBJ databases">
        <authorList>
            <person name="Tran Van P."/>
        </authorList>
    </citation>
    <scope>NUCLEOTIDE SEQUENCE</scope>
</reference>
<feature type="non-terminal residue" evidence="9">
    <location>
        <position position="259"/>
    </location>
</feature>
<evidence type="ECO:0000256" key="3">
    <source>
        <dbReference type="ARBA" id="ARBA00012944"/>
    </source>
</evidence>
<dbReference type="GO" id="GO:0016020">
    <property type="term" value="C:membrane"/>
    <property type="evidence" value="ECO:0007669"/>
    <property type="project" value="UniProtKB-SubCell"/>
</dbReference>
<comment type="catalytic activity">
    <reaction evidence="7">
        <text>a ubiquinone + NADH + 5 H(+)(in) = a ubiquinol + NAD(+) + 4 H(+)(out)</text>
        <dbReference type="Rhea" id="RHEA:29091"/>
        <dbReference type="Rhea" id="RHEA-COMP:9565"/>
        <dbReference type="Rhea" id="RHEA-COMP:9566"/>
        <dbReference type="ChEBI" id="CHEBI:15378"/>
        <dbReference type="ChEBI" id="CHEBI:16389"/>
        <dbReference type="ChEBI" id="CHEBI:17976"/>
        <dbReference type="ChEBI" id="CHEBI:57540"/>
        <dbReference type="ChEBI" id="CHEBI:57945"/>
        <dbReference type="EC" id="7.1.1.2"/>
    </reaction>
</comment>
<name>A0A7R8WV88_9CRUS</name>
<keyword evidence="5" id="KW-1133">Transmembrane helix</keyword>
<gene>
    <name evidence="9" type="ORF">CTOB1V02_LOCUS16512</name>
</gene>
<keyword evidence="6" id="KW-0472">Membrane</keyword>
<evidence type="ECO:0000256" key="7">
    <source>
        <dbReference type="ARBA" id="ARBA00049551"/>
    </source>
</evidence>
<organism evidence="9">
    <name type="scientific">Cyprideis torosa</name>
    <dbReference type="NCBI Taxonomy" id="163714"/>
    <lineage>
        <taxon>Eukaryota</taxon>
        <taxon>Metazoa</taxon>
        <taxon>Ecdysozoa</taxon>
        <taxon>Arthropoda</taxon>
        <taxon>Crustacea</taxon>
        <taxon>Oligostraca</taxon>
        <taxon>Ostracoda</taxon>
        <taxon>Podocopa</taxon>
        <taxon>Podocopida</taxon>
        <taxon>Cytherocopina</taxon>
        <taxon>Cytheroidea</taxon>
        <taxon>Cytherideidae</taxon>
        <taxon>Cyprideis</taxon>
    </lineage>
</organism>
<protein>
    <recommendedName>
        <fullName evidence="3">NADH:ubiquinone reductase (H(+)-translocating)</fullName>
        <ecNumber evidence="3">7.1.1.2</ecNumber>
    </recommendedName>
</protein>
<evidence type="ECO:0000259" key="8">
    <source>
        <dbReference type="Pfam" id="PF00361"/>
    </source>
</evidence>
<dbReference type="EMBL" id="OB706852">
    <property type="protein sequence ID" value="CAD7238697.1"/>
    <property type="molecule type" value="Genomic_DNA"/>
</dbReference>
<accession>A0A7R8WV88</accession>
<comment type="subcellular location">
    <subcellularLocation>
        <location evidence="2">Membrane</location>
        <topology evidence="2">Multi-pass membrane protein</topology>
    </subcellularLocation>
</comment>
<evidence type="ECO:0000313" key="9">
    <source>
        <dbReference type="EMBL" id="CAD7238697.1"/>
    </source>
</evidence>
<sequence length="259" mass="27381">MGVFLYARDFLKTHDMHRGEFYTLGLFAVLGMMIMVSGYSFLTLYLGLELLSLSLYALVAFSRDDSAGAEAAMKYFVLGAIASGLLLYGMSIVYGLTGSLNIGEVQAALSSAEGDLSVAAIFGLVFVVVGVAFKLGLVPFHMWVPDVYHGAPAPVTLLISSAPKIAAFALTMRLLAEGFAGQLASLQDMLVILAVVSIGLGNIVAIAQTNIRRMLAYSTISHVGFIVLGVLAGTAEGYASAMFYTLVYALMSLGVFGLE</sequence>
<dbReference type="PANTHER" id="PTHR22773">
    <property type="entry name" value="NADH DEHYDROGENASE"/>
    <property type="match status" value="1"/>
</dbReference>
<evidence type="ECO:0000256" key="1">
    <source>
        <dbReference type="ARBA" id="ARBA00003257"/>
    </source>
</evidence>
<dbReference type="InterPro" id="IPR001750">
    <property type="entry name" value="ND/Mrp_TM"/>
</dbReference>
<dbReference type="EC" id="7.1.1.2" evidence="3"/>
<comment type="function">
    <text evidence="1">Core subunit of the mitochondrial membrane respiratory chain NADH dehydrogenase (Complex I) that is believed to belong to the minimal assembly required for catalysis. Complex I functions in the transfer of electrons from NADH to the respiratory chain. The immediate electron acceptor for the enzyme is believed to be ubiquinone.</text>
</comment>
<feature type="domain" description="NADH:quinone oxidoreductase/Mrp antiporter transmembrane" evidence="8">
    <location>
        <begin position="40"/>
        <end position="257"/>
    </location>
</feature>